<dbReference type="Pfam" id="PF02386">
    <property type="entry name" value="TrkH"/>
    <property type="match status" value="1"/>
</dbReference>
<dbReference type="PANTHER" id="PTHR32024:SF1">
    <property type="entry name" value="KTR SYSTEM POTASSIUM UPTAKE PROTEIN B"/>
    <property type="match status" value="1"/>
</dbReference>
<evidence type="ECO:0000256" key="5">
    <source>
        <dbReference type="ARBA" id="ARBA00022692"/>
    </source>
</evidence>
<reference evidence="11" key="1">
    <citation type="submission" date="2021-08" db="EMBL/GenBank/DDBJ databases">
        <title>Comparative analyses of Brucepasteria parasyntrophica and Teretinema zuelzerae.</title>
        <authorList>
            <person name="Song Y."/>
            <person name="Brune A."/>
        </authorList>
    </citation>
    <scope>NUCLEOTIDE SEQUENCE</scope>
    <source>
        <strain evidence="11">DSM 1903</strain>
    </source>
</reference>
<dbReference type="EMBL" id="JAINWA010000003">
    <property type="protein sequence ID" value="MCD1655566.1"/>
    <property type="molecule type" value="Genomic_DNA"/>
</dbReference>
<keyword evidence="9 10" id="KW-0472">Membrane</keyword>
<evidence type="ECO:0000313" key="12">
    <source>
        <dbReference type="Proteomes" id="UP001198163"/>
    </source>
</evidence>
<dbReference type="RefSeq" id="WP_230756952.1">
    <property type="nucleotide sequence ID" value="NZ_JAINWA010000003.1"/>
</dbReference>
<proteinExistence type="predicted"/>
<keyword evidence="6" id="KW-0630">Potassium</keyword>
<gene>
    <name evidence="11" type="ORF">K7J14_12770</name>
</gene>
<dbReference type="PANTHER" id="PTHR32024">
    <property type="entry name" value="TRK SYSTEM POTASSIUM UPTAKE PROTEIN TRKG-RELATED"/>
    <property type="match status" value="1"/>
</dbReference>
<dbReference type="AlphaFoldDB" id="A0AAE3EKI8"/>
<organism evidence="11 12">
    <name type="scientific">Teretinema zuelzerae</name>
    <dbReference type="NCBI Taxonomy" id="156"/>
    <lineage>
        <taxon>Bacteria</taxon>
        <taxon>Pseudomonadati</taxon>
        <taxon>Spirochaetota</taxon>
        <taxon>Spirochaetia</taxon>
        <taxon>Spirochaetales</taxon>
        <taxon>Treponemataceae</taxon>
        <taxon>Teretinema</taxon>
    </lineage>
</organism>
<comment type="subcellular location">
    <subcellularLocation>
        <location evidence="1">Cell membrane</location>
        <topology evidence="1">Multi-pass membrane protein</topology>
    </subcellularLocation>
</comment>
<dbReference type="NCBIfam" id="TIGR00933">
    <property type="entry name" value="2a38"/>
    <property type="match status" value="1"/>
</dbReference>
<keyword evidence="7 10" id="KW-1133">Transmembrane helix</keyword>
<comment type="caution">
    <text evidence="11">The sequence shown here is derived from an EMBL/GenBank/DDBJ whole genome shotgun (WGS) entry which is preliminary data.</text>
</comment>
<keyword evidence="8" id="KW-0406">Ion transport</keyword>
<evidence type="ECO:0000256" key="2">
    <source>
        <dbReference type="ARBA" id="ARBA00022448"/>
    </source>
</evidence>
<feature type="transmembrane region" description="Helical" evidence="10">
    <location>
        <begin position="376"/>
        <end position="400"/>
    </location>
</feature>
<keyword evidence="2" id="KW-0813">Transport</keyword>
<accession>A0AAE3EKI8</accession>
<sequence length="445" mass="47774">MRTRLSMDKVQLFAYFIVLPLLGSAVLSQPFAYASGIPVPYLDALFTAMSAVCVTGLSTVSMDVYSPAGFIVIMVLIEMGGLGIVTFISFYLAAPKRKLSLVNRTVVRDFFSEDVEIEPRRILLSIIGTTFIVELIGAVLLYGGFRGAGSEQPVLDAVFHSVSAFCNAGFSTRSDSLAGFVNDPWLPLAISLLIIAGGLGFSVLADVRKLFTKKLHRLTYHSQIVLIASGTLIFGAAAVFWLLERNRAFAGLPPLRQISAAFFQAVTPRTAGFETVSQANLTPASNLFTAVLMFIGGSPGSIAGGVKTTTFLVVFLYAIRGNTEQNGFNMRRKCIDTATVEKAFSIVAKSLMICMSACFLLLISERESLMAGTVRIFDIFFETISAFATVGLSLGATASLSAAGKAIVIATMFIGRTGIFAMALGFAHSEKERYFEYPSASILIG</sequence>
<evidence type="ECO:0000256" key="6">
    <source>
        <dbReference type="ARBA" id="ARBA00022958"/>
    </source>
</evidence>
<feature type="transmembrane region" description="Helical" evidence="10">
    <location>
        <begin position="185"/>
        <end position="204"/>
    </location>
</feature>
<dbReference type="InterPro" id="IPR003445">
    <property type="entry name" value="Cat_transpt"/>
</dbReference>
<feature type="transmembrane region" description="Helical" evidence="10">
    <location>
        <begin position="406"/>
        <end position="427"/>
    </location>
</feature>
<keyword evidence="3" id="KW-1003">Cell membrane</keyword>
<evidence type="ECO:0000256" key="9">
    <source>
        <dbReference type="ARBA" id="ARBA00023136"/>
    </source>
</evidence>
<evidence type="ECO:0000256" key="8">
    <source>
        <dbReference type="ARBA" id="ARBA00023065"/>
    </source>
</evidence>
<dbReference type="InterPro" id="IPR004772">
    <property type="entry name" value="TrkH"/>
</dbReference>
<feature type="transmembrane region" description="Helical" evidence="10">
    <location>
        <begin position="224"/>
        <end position="243"/>
    </location>
</feature>
<feature type="transmembrane region" description="Helical" evidence="10">
    <location>
        <begin position="346"/>
        <end position="364"/>
    </location>
</feature>
<feature type="transmembrane region" description="Helical" evidence="10">
    <location>
        <begin position="122"/>
        <end position="145"/>
    </location>
</feature>
<dbReference type="Proteomes" id="UP001198163">
    <property type="component" value="Unassembled WGS sequence"/>
</dbReference>
<protein>
    <submittedName>
        <fullName evidence="11">TrkH family potassium uptake protein</fullName>
    </submittedName>
</protein>
<evidence type="ECO:0000256" key="10">
    <source>
        <dbReference type="SAM" id="Phobius"/>
    </source>
</evidence>
<feature type="transmembrane region" description="Helical" evidence="10">
    <location>
        <begin position="68"/>
        <end position="94"/>
    </location>
</feature>
<dbReference type="GO" id="GO:0015379">
    <property type="term" value="F:potassium:chloride symporter activity"/>
    <property type="evidence" value="ECO:0007669"/>
    <property type="project" value="InterPro"/>
</dbReference>
<evidence type="ECO:0000256" key="1">
    <source>
        <dbReference type="ARBA" id="ARBA00004651"/>
    </source>
</evidence>
<evidence type="ECO:0000256" key="4">
    <source>
        <dbReference type="ARBA" id="ARBA00022538"/>
    </source>
</evidence>
<keyword evidence="4" id="KW-0633">Potassium transport</keyword>
<evidence type="ECO:0000313" key="11">
    <source>
        <dbReference type="EMBL" id="MCD1655566.1"/>
    </source>
</evidence>
<keyword evidence="5 10" id="KW-0812">Transmembrane</keyword>
<name>A0AAE3EKI8_9SPIR</name>
<evidence type="ECO:0000256" key="7">
    <source>
        <dbReference type="ARBA" id="ARBA00022989"/>
    </source>
</evidence>
<evidence type="ECO:0000256" key="3">
    <source>
        <dbReference type="ARBA" id="ARBA00022475"/>
    </source>
</evidence>
<dbReference type="GO" id="GO:0005886">
    <property type="term" value="C:plasma membrane"/>
    <property type="evidence" value="ECO:0007669"/>
    <property type="project" value="UniProtKB-SubCell"/>
</dbReference>
<keyword evidence="12" id="KW-1185">Reference proteome</keyword>